<dbReference type="InterPro" id="IPR056884">
    <property type="entry name" value="NPHP3-like_N"/>
</dbReference>
<dbReference type="InterPro" id="IPR002110">
    <property type="entry name" value="Ankyrin_rpt"/>
</dbReference>
<dbReference type="SMART" id="SM00248">
    <property type="entry name" value="ANK"/>
    <property type="match status" value="5"/>
</dbReference>
<dbReference type="PROSITE" id="PS50297">
    <property type="entry name" value="ANK_REP_REGION"/>
    <property type="match status" value="3"/>
</dbReference>
<feature type="domain" description="GPI inositol-deacylase winged helix" evidence="3">
    <location>
        <begin position="550"/>
        <end position="627"/>
    </location>
</feature>
<dbReference type="SUPFAM" id="SSF48403">
    <property type="entry name" value="Ankyrin repeat"/>
    <property type="match status" value="1"/>
</dbReference>
<dbReference type="Proteomes" id="UP000258309">
    <property type="component" value="Unassembled WGS sequence"/>
</dbReference>
<comment type="caution">
    <text evidence="5">The sequence shown here is derived from an EMBL/GenBank/DDBJ whole genome shotgun (WGS) entry which is preliminary data.</text>
</comment>
<dbReference type="PANTHER" id="PTHR10039">
    <property type="entry name" value="AMELOGENIN"/>
    <property type="match status" value="1"/>
</dbReference>
<dbReference type="EMBL" id="NCSJ02000145">
    <property type="protein sequence ID" value="RFU28955.1"/>
    <property type="molecule type" value="Genomic_DNA"/>
</dbReference>
<evidence type="ECO:0000259" key="3">
    <source>
        <dbReference type="Pfam" id="PF22939"/>
    </source>
</evidence>
<reference evidence="5 6" key="1">
    <citation type="submission" date="2018-05" db="EMBL/GenBank/DDBJ databases">
        <title>Draft genome sequence of Scytalidium lignicola DSM 105466, a ubiquitous saprotrophic fungus.</title>
        <authorList>
            <person name="Buettner E."/>
            <person name="Gebauer A.M."/>
            <person name="Hofrichter M."/>
            <person name="Liers C."/>
            <person name="Kellner H."/>
        </authorList>
    </citation>
    <scope>NUCLEOTIDE SEQUENCE [LARGE SCALE GENOMIC DNA]</scope>
    <source>
        <strain evidence="5 6">DSM 105466</strain>
    </source>
</reference>
<evidence type="ECO:0000313" key="5">
    <source>
        <dbReference type="EMBL" id="RFU28955.1"/>
    </source>
</evidence>
<dbReference type="SUPFAM" id="SSF52540">
    <property type="entry name" value="P-loop containing nucleoside triphosphate hydrolases"/>
    <property type="match status" value="1"/>
</dbReference>
<dbReference type="Gene3D" id="1.25.40.20">
    <property type="entry name" value="Ankyrin repeat-containing domain"/>
    <property type="match status" value="2"/>
</dbReference>
<keyword evidence="2" id="KW-0040">ANK repeat</keyword>
<feature type="repeat" description="ANK" evidence="2">
    <location>
        <begin position="792"/>
        <end position="824"/>
    </location>
</feature>
<dbReference type="Pfam" id="PF12796">
    <property type="entry name" value="Ank_2"/>
    <property type="match status" value="1"/>
</dbReference>
<proteinExistence type="predicted"/>
<dbReference type="PANTHER" id="PTHR10039:SF15">
    <property type="entry name" value="NACHT DOMAIN-CONTAINING PROTEIN"/>
    <property type="match status" value="1"/>
</dbReference>
<dbReference type="OMA" id="WAIRNDI"/>
<evidence type="ECO:0000259" key="4">
    <source>
        <dbReference type="Pfam" id="PF24883"/>
    </source>
</evidence>
<keyword evidence="6" id="KW-1185">Reference proteome</keyword>
<evidence type="ECO:0000313" key="6">
    <source>
        <dbReference type="Proteomes" id="UP000258309"/>
    </source>
</evidence>
<dbReference type="PROSITE" id="PS50088">
    <property type="entry name" value="ANK_REPEAT"/>
    <property type="match status" value="3"/>
</dbReference>
<dbReference type="InterPro" id="IPR036770">
    <property type="entry name" value="Ankyrin_rpt-contain_sf"/>
</dbReference>
<gene>
    <name evidence="5" type="ORF">B7463_g7392</name>
</gene>
<dbReference type="Pfam" id="PF22939">
    <property type="entry name" value="WHD_GPIID"/>
    <property type="match status" value="1"/>
</dbReference>
<feature type="non-terminal residue" evidence="5">
    <location>
        <position position="1"/>
    </location>
</feature>
<feature type="repeat" description="ANK" evidence="2">
    <location>
        <begin position="756"/>
        <end position="791"/>
    </location>
</feature>
<dbReference type="STRING" id="5539.A0A3E2H6C3"/>
<sequence>MLQDRIYVSRHDPAGTDIKALIIAPLFADQRLRRTASSSSKRYSVRRLLLLPTKGIVDDTIWVAPCTVAEAIGLVASIIAVVETSGRLIKLCKDYIESVHNAPRFLAHIQEKASSLRDVLEDMQRLCESHPISSKNLKRLMDPHGALTECQDVVKHLEQLINIGSNGTASRKRFKIQAAMAKFSWPLKEGKAQKLLEDLQRYQTTTSLALDLESAYNTGTILNGLGQLQKFKDDQERGNRQKAIVEWLVSRVYGNDQRRYMDQRLPETGLWLLDSEEFRAWRYSEKSTLFCHGIPGAGKTTITAIVIDSLYKSFQHRSSVGIAFVYFNDQQQVEQRAENFLSNLLGQFIQSLPDSPDMWESVEHLYQLHHSKHSPPTLNEVLDALHDVAARYSKVFIILDALDEYPIPNDCSRFLSKILALQLERRVGIFATSRLSRDAKQFEEGDRLCLSKNIRASKEDIQKYLDHKIPEMKCIQQNMKLQDEIRAQIGEKADGVFLLAKLHMESLADKRTIREINYELENIQNGADISKALDDAYQHIWNRIERWGRSSKRLAEMALAWVTCAVRPLTELELRHALAINSDMRQFDEDNITSTDEILSVCAGLLTIDSTSSLVQLAHSTAKEYLGRKWSNWFRRAQKSIAETCITYLCFDEFSQGPFADIQWFGPGEMEHVAQKKPLLKYVSSYWGHHLSRARKDATEIKDLEALPLIDLLLLKLSQMPNNMLFSFQVNYTAYATIFRVIFENNLLEHDARDDSGQTALHWAAAREDEDTLEMVQKLVQRGFDINATDDECRTPLHYACHSGHVGVVKFPLDSGADREIGNGSVTPLVEASYNCHAKIVGVLLDKGADVNVTSSLGTPLRVAELYFMKPLITATRKLNQLLKAGFDVNKTAGEFHTSLQAAAAGSNNFSSHNEAMKVVELLLENGADVNARGGHFETALQAATINNHEEMVAKLIACGANISIPLKGNDPGSRDQIPRIVRAALKQTVIAIMMNNDKGFEKFTGLSQSAFIEAVRRRDIQSIKTSGEISVLAFEEMVAFARNEERGRVRQETPKMTPGSLSSILYRRFLKSIAVPTTQVTTFVTSLLHRPGAMNREIERSLARVSASSSISNTAGSKLEILTSSAVSILSKAIEVGDREIIQLLASYWVSGLRHIIFPGKSSDRMLEMLVNSRVLEFEDFFRYKDIAKADIWAKVGVELLSAAIEGRKEDERLEQLSESFSRMWSLALRSIIERNYIEYGKLEEFLRSLKNYMLKGVESGNIEDVKRSGVACIEILVAMVADENPHITDIMAKLVTKGWRYTIEHGGGDDIHIGILKQDFWNYVKGRNSIRAENLGDGLLKVFHVSVRDGHKDIERILSINAIKVVERAFQDYEEAIISQIVHQQIGKFIHIVSQVDQSPIHYFKCIFSLILTAQHLGSTNAQRILGHEFVLIMTDQTQERDALMKQIRNLASRSTNGEDITSPQKVVMLFHTVLGNFPGWREATLSLMKVESISFDPQISDTYIDEKF</sequence>
<dbReference type="Pfam" id="PF13637">
    <property type="entry name" value="Ank_4"/>
    <property type="match status" value="1"/>
</dbReference>
<dbReference type="InterPro" id="IPR054471">
    <property type="entry name" value="GPIID_WHD"/>
</dbReference>
<name>A0A3E2H6C3_SCYLI</name>
<evidence type="ECO:0000256" key="2">
    <source>
        <dbReference type="PROSITE-ProRule" id="PRU00023"/>
    </source>
</evidence>
<keyword evidence="1" id="KW-0677">Repeat</keyword>
<organism evidence="5 6">
    <name type="scientific">Scytalidium lignicola</name>
    <name type="common">Hyphomycete</name>
    <dbReference type="NCBI Taxonomy" id="5539"/>
    <lineage>
        <taxon>Eukaryota</taxon>
        <taxon>Fungi</taxon>
        <taxon>Dikarya</taxon>
        <taxon>Ascomycota</taxon>
        <taxon>Pezizomycotina</taxon>
        <taxon>Leotiomycetes</taxon>
        <taxon>Leotiomycetes incertae sedis</taxon>
        <taxon>Scytalidium</taxon>
    </lineage>
</organism>
<feature type="non-terminal residue" evidence="5">
    <location>
        <position position="1511"/>
    </location>
</feature>
<feature type="domain" description="Nephrocystin 3-like N-terminal" evidence="4">
    <location>
        <begin position="268"/>
        <end position="434"/>
    </location>
</feature>
<protein>
    <submittedName>
        <fullName evidence="5">Uncharacterized protein</fullName>
    </submittedName>
</protein>
<dbReference type="Pfam" id="PF24883">
    <property type="entry name" value="NPHP3_N"/>
    <property type="match status" value="1"/>
</dbReference>
<dbReference type="Gene3D" id="3.40.50.300">
    <property type="entry name" value="P-loop containing nucleotide triphosphate hydrolases"/>
    <property type="match status" value="1"/>
</dbReference>
<evidence type="ECO:0000256" key="1">
    <source>
        <dbReference type="ARBA" id="ARBA00022737"/>
    </source>
</evidence>
<feature type="repeat" description="ANK" evidence="2">
    <location>
        <begin position="824"/>
        <end position="856"/>
    </location>
</feature>
<dbReference type="PRINTS" id="PR01415">
    <property type="entry name" value="ANKYRIN"/>
</dbReference>
<accession>A0A3E2H6C3</accession>
<dbReference type="InterPro" id="IPR027417">
    <property type="entry name" value="P-loop_NTPase"/>
</dbReference>
<dbReference type="OrthoDB" id="195446at2759"/>